<dbReference type="PANTHER" id="PTHR22642:SF2">
    <property type="entry name" value="PROTEIN LONG AFTER FAR-RED 3"/>
    <property type="match status" value="1"/>
</dbReference>
<sequence>MDERNTPGTAVAVTDGVISAVGGDADVAPLIGPRTRVLDLPGATVLPGINDAHCHALAFGLDRPPFNLDLSYPTVRSIADVAEAVREAARSRLPGEWIVGSGWDPGFLAECVAEPGRLPSRHDLDRVSPQNPVYLQDFSYHTAWVNSRALGLAGYGPSTVAPTGATIARDPDGSPSGYLTEGARYAIRDLLPTPTHQMRRDAVRSAVATMNALGITSLTEPGIGPGDAGGGMAEGGLEVYRDLEADGQLDARVTVLILAVKMSRSVEEFTENLSTLQLPAYRDPRMVNVVGVKVMADGIPPNRTSWMHEPFVGGGCGGLTVGGESDEEREETLRAMIVHAHSLGYQLGVHITGDRGIDAVVDAFAEAARRHPRPDPRHYVIHGDFMTPHSLRVSREHGFGVNMNPTIKWTIADLEEEFVGPERAAYEFPYRTALDAGVTVTSGSDAPVTFPDWRQGVSTMVLRESKASGRVSGPDERIGVLEALRTYTAAPAWQDFAESWKGSLEVGKVADICVVAGDLLTMDPHDIPTVPVLLTLLGGRAVHDATAG</sequence>
<accession>A0ABW1SXI7</accession>
<keyword evidence="3" id="KW-1185">Reference proteome</keyword>
<gene>
    <name evidence="2" type="ORF">ACFQGU_02550</name>
</gene>
<dbReference type="Gene3D" id="2.30.40.10">
    <property type="entry name" value="Urease, subunit C, domain 1"/>
    <property type="match status" value="1"/>
</dbReference>
<organism evidence="2 3">
    <name type="scientific">Longivirga aurantiaca</name>
    <dbReference type="NCBI Taxonomy" id="1837743"/>
    <lineage>
        <taxon>Bacteria</taxon>
        <taxon>Bacillati</taxon>
        <taxon>Actinomycetota</taxon>
        <taxon>Actinomycetes</taxon>
        <taxon>Sporichthyales</taxon>
        <taxon>Sporichthyaceae</taxon>
        <taxon>Longivirga</taxon>
    </lineage>
</organism>
<reference evidence="3" key="1">
    <citation type="journal article" date="2019" name="Int. J. Syst. Evol. Microbiol.">
        <title>The Global Catalogue of Microorganisms (GCM) 10K type strain sequencing project: providing services to taxonomists for standard genome sequencing and annotation.</title>
        <authorList>
            <consortium name="The Broad Institute Genomics Platform"/>
            <consortium name="The Broad Institute Genome Sequencing Center for Infectious Disease"/>
            <person name="Wu L."/>
            <person name="Ma J."/>
        </authorList>
    </citation>
    <scope>NUCLEOTIDE SEQUENCE [LARGE SCALE GENOMIC DNA]</scope>
    <source>
        <strain evidence="3">CGMCC 4.7317</strain>
    </source>
</reference>
<protein>
    <submittedName>
        <fullName evidence="2">Amidohydrolase</fullName>
        <ecNumber evidence="2">3.5.-.-</ecNumber>
    </submittedName>
</protein>
<dbReference type="Pfam" id="PF07969">
    <property type="entry name" value="Amidohydro_3"/>
    <property type="match status" value="1"/>
</dbReference>
<dbReference type="EMBL" id="JBHSTI010000002">
    <property type="protein sequence ID" value="MFC6236742.1"/>
    <property type="molecule type" value="Genomic_DNA"/>
</dbReference>
<dbReference type="CDD" id="cd01300">
    <property type="entry name" value="YtcJ_like"/>
    <property type="match status" value="1"/>
</dbReference>
<dbReference type="Gene3D" id="3.20.20.140">
    <property type="entry name" value="Metal-dependent hydrolases"/>
    <property type="match status" value="1"/>
</dbReference>
<evidence type="ECO:0000313" key="3">
    <source>
        <dbReference type="Proteomes" id="UP001596138"/>
    </source>
</evidence>
<dbReference type="InterPro" id="IPR033932">
    <property type="entry name" value="YtcJ-like"/>
</dbReference>
<dbReference type="SUPFAM" id="SSF51556">
    <property type="entry name" value="Metallo-dependent hydrolases"/>
    <property type="match status" value="1"/>
</dbReference>
<dbReference type="EC" id="3.5.-.-" evidence="2"/>
<dbReference type="InterPro" id="IPR011059">
    <property type="entry name" value="Metal-dep_hydrolase_composite"/>
</dbReference>
<keyword evidence="2" id="KW-0378">Hydrolase</keyword>
<evidence type="ECO:0000259" key="1">
    <source>
        <dbReference type="Pfam" id="PF07969"/>
    </source>
</evidence>
<dbReference type="RefSeq" id="WP_386763950.1">
    <property type="nucleotide sequence ID" value="NZ_JBHSTI010000002.1"/>
</dbReference>
<dbReference type="InterPro" id="IPR013108">
    <property type="entry name" value="Amidohydro_3"/>
</dbReference>
<dbReference type="SUPFAM" id="SSF51338">
    <property type="entry name" value="Composite domain of metallo-dependent hydrolases"/>
    <property type="match status" value="1"/>
</dbReference>
<feature type="domain" description="Amidohydrolase 3" evidence="1">
    <location>
        <begin position="36"/>
        <end position="543"/>
    </location>
</feature>
<proteinExistence type="predicted"/>
<evidence type="ECO:0000313" key="2">
    <source>
        <dbReference type="EMBL" id="MFC6236742.1"/>
    </source>
</evidence>
<dbReference type="GO" id="GO:0016787">
    <property type="term" value="F:hydrolase activity"/>
    <property type="evidence" value="ECO:0007669"/>
    <property type="project" value="UniProtKB-KW"/>
</dbReference>
<name>A0ABW1SXI7_9ACTN</name>
<dbReference type="Proteomes" id="UP001596138">
    <property type="component" value="Unassembled WGS sequence"/>
</dbReference>
<dbReference type="InterPro" id="IPR032466">
    <property type="entry name" value="Metal_Hydrolase"/>
</dbReference>
<dbReference type="Gene3D" id="3.10.310.70">
    <property type="match status" value="1"/>
</dbReference>
<comment type="caution">
    <text evidence="2">The sequence shown here is derived from an EMBL/GenBank/DDBJ whole genome shotgun (WGS) entry which is preliminary data.</text>
</comment>
<dbReference type="PANTHER" id="PTHR22642">
    <property type="entry name" value="IMIDAZOLONEPROPIONASE"/>
    <property type="match status" value="1"/>
</dbReference>